<feature type="domain" description="NTF2" evidence="5">
    <location>
        <begin position="259"/>
        <end position="375"/>
    </location>
</feature>
<dbReference type="SUPFAM" id="SSF48452">
    <property type="entry name" value="TPR-like"/>
    <property type="match status" value="1"/>
</dbReference>
<accession>A0ABR0MDD6</accession>
<evidence type="ECO:0000256" key="2">
    <source>
        <dbReference type="PROSITE-ProRule" id="PRU00176"/>
    </source>
</evidence>
<evidence type="ECO:0000259" key="5">
    <source>
        <dbReference type="PROSITE" id="PS50177"/>
    </source>
</evidence>
<feature type="region of interest" description="Disordered" evidence="3">
    <location>
        <begin position="609"/>
        <end position="693"/>
    </location>
</feature>
<protein>
    <recommendedName>
        <fullName evidence="8">G3BP-like protein</fullName>
    </recommendedName>
</protein>
<keyword evidence="7" id="KW-1185">Reference proteome</keyword>
<dbReference type="SUPFAM" id="SSF82199">
    <property type="entry name" value="SET domain"/>
    <property type="match status" value="1"/>
</dbReference>
<feature type="region of interest" description="Disordered" evidence="3">
    <location>
        <begin position="497"/>
        <end position="537"/>
    </location>
</feature>
<dbReference type="CDD" id="cd00780">
    <property type="entry name" value="NTF2"/>
    <property type="match status" value="1"/>
</dbReference>
<dbReference type="Gene3D" id="3.10.450.50">
    <property type="match status" value="1"/>
</dbReference>
<evidence type="ECO:0008006" key="8">
    <source>
        <dbReference type="Google" id="ProtNLM"/>
    </source>
</evidence>
<sequence length="693" mass="76542">MTIVKSVTGFFILKTPQPHPSVALFNKETLQQQRLRCLGVSCFPGAGGRGVAALRPISKGELLLRVPKSALITTDSLLSRDETLSLAHKSHPSHSSTQVFTVCLLYEINKGKASPWHPYFLHLPCSYSILAAFGELETQALQVDYAIWAAQKAVTKAKYEWEQAFTFMKELKLKPPLLTFRAWIWATGTTAALKYLYGWLRHHTKYGTLSPPELANSLYYAYALDLKPNYVRAWANMGISYANQMTMQSDPLASDPQGIGNAFVKQYYTVLHNDPSHAYKFYLDLSVLSRPGTDGAMKSVTTLKEINELILSLDYQSYKAEISFADAQFSLANGVIVLVTGSLIGKDDVRRKFTQSFFLAPQEGGYYVLNDVFRYVDDKEPVDVAYNDIDEGSQADLSQDTEVTPVLKNAVANHSTFPSDNDDNNVKEVSPPLDNGKHTVPESGVVSEQLPPPTEKSQKDSHPVNQTSAPVIQDDAPKKSYLSVVHALTKNSAPFIVRAPAPKPKPVEQSRKAAIPEESAPKSYNTSEKSNESSGKNTSIFVANLPMSATEEMLEEVFQKFGPIKPNGIQVRSFKDNKNCFGFVEFESATSVQSAVTASPITIGNRQANIEEKRGPSSGGKPGFGGYRDENGYRNDNFRGRGNFSGSRNFRRNERNEFSGQAWGNAGRNGEANRKVYQNGGQRVAAARYEGES</sequence>
<dbReference type="Proteomes" id="UP001358586">
    <property type="component" value="Chromosome 13"/>
</dbReference>
<dbReference type="InterPro" id="IPR000504">
    <property type="entry name" value="RRM_dom"/>
</dbReference>
<feature type="compositionally biased region" description="Basic and acidic residues" evidence="3">
    <location>
        <begin position="627"/>
        <end position="639"/>
    </location>
</feature>
<feature type="region of interest" description="Disordered" evidence="3">
    <location>
        <begin position="413"/>
        <end position="475"/>
    </location>
</feature>
<evidence type="ECO:0000256" key="1">
    <source>
        <dbReference type="ARBA" id="ARBA00022884"/>
    </source>
</evidence>
<dbReference type="Gene3D" id="3.90.1410.10">
    <property type="entry name" value="set domain protein methyltransferase, domain 1"/>
    <property type="match status" value="1"/>
</dbReference>
<name>A0ABR0MDD6_GOSAR</name>
<feature type="compositionally biased region" description="Gly residues" evidence="3">
    <location>
        <begin position="617"/>
        <end position="626"/>
    </location>
</feature>
<dbReference type="InterPro" id="IPR039539">
    <property type="entry name" value="Ras_GTPase_bind_prot"/>
</dbReference>
<feature type="domain" description="RRM" evidence="4">
    <location>
        <begin position="538"/>
        <end position="615"/>
    </location>
</feature>
<evidence type="ECO:0000259" key="4">
    <source>
        <dbReference type="PROSITE" id="PS50102"/>
    </source>
</evidence>
<dbReference type="InterPro" id="IPR012677">
    <property type="entry name" value="Nucleotide-bd_a/b_plait_sf"/>
</dbReference>
<dbReference type="PANTHER" id="PTHR10693:SF85">
    <property type="entry name" value="G3BP-LIKE PROTEIN"/>
    <property type="match status" value="1"/>
</dbReference>
<dbReference type="Gene3D" id="3.30.70.330">
    <property type="match status" value="1"/>
</dbReference>
<dbReference type="InterPro" id="IPR002075">
    <property type="entry name" value="NTF2_dom"/>
</dbReference>
<organism evidence="6 7">
    <name type="scientific">Gossypium arboreum</name>
    <name type="common">Tree cotton</name>
    <name type="synonym">Gossypium nanking</name>
    <dbReference type="NCBI Taxonomy" id="29729"/>
    <lineage>
        <taxon>Eukaryota</taxon>
        <taxon>Viridiplantae</taxon>
        <taxon>Streptophyta</taxon>
        <taxon>Embryophyta</taxon>
        <taxon>Tracheophyta</taxon>
        <taxon>Spermatophyta</taxon>
        <taxon>Magnoliopsida</taxon>
        <taxon>eudicotyledons</taxon>
        <taxon>Gunneridae</taxon>
        <taxon>Pentapetalae</taxon>
        <taxon>rosids</taxon>
        <taxon>malvids</taxon>
        <taxon>Malvales</taxon>
        <taxon>Malvaceae</taxon>
        <taxon>Malvoideae</taxon>
        <taxon>Gossypium</taxon>
    </lineage>
</organism>
<evidence type="ECO:0000256" key="3">
    <source>
        <dbReference type="SAM" id="MobiDB-lite"/>
    </source>
</evidence>
<dbReference type="CDD" id="cd10527">
    <property type="entry name" value="SET_LSMT"/>
    <property type="match status" value="1"/>
</dbReference>
<comment type="caution">
    <text evidence="6">The sequence shown here is derived from an EMBL/GenBank/DDBJ whole genome shotgun (WGS) entry which is preliminary data.</text>
</comment>
<keyword evidence="1 2" id="KW-0694">RNA-binding</keyword>
<gene>
    <name evidence="6" type="ORF">PVK06_047428</name>
</gene>
<reference evidence="6 7" key="1">
    <citation type="submission" date="2023-03" db="EMBL/GenBank/DDBJ databases">
        <title>WGS of Gossypium arboreum.</title>
        <authorList>
            <person name="Yu D."/>
        </authorList>
    </citation>
    <scope>NUCLEOTIDE SEQUENCE [LARGE SCALE GENOMIC DNA]</scope>
    <source>
        <tissue evidence="6">Leaf</tissue>
    </source>
</reference>
<dbReference type="SUPFAM" id="SSF54427">
    <property type="entry name" value="NTF2-like"/>
    <property type="match status" value="1"/>
</dbReference>
<dbReference type="EMBL" id="JARKNE010000013">
    <property type="protein sequence ID" value="KAK5771238.1"/>
    <property type="molecule type" value="Genomic_DNA"/>
</dbReference>
<dbReference type="SUPFAM" id="SSF54928">
    <property type="entry name" value="RNA-binding domain, RBD"/>
    <property type="match status" value="1"/>
</dbReference>
<dbReference type="InterPro" id="IPR018222">
    <property type="entry name" value="Nuclear_transport_factor_2_euk"/>
</dbReference>
<dbReference type="Pfam" id="PF02136">
    <property type="entry name" value="NTF2"/>
    <property type="match status" value="1"/>
</dbReference>
<dbReference type="PANTHER" id="PTHR10693">
    <property type="entry name" value="RAS GTPASE-ACTIVATING PROTEIN-BINDING PROTEIN"/>
    <property type="match status" value="1"/>
</dbReference>
<dbReference type="PROSITE" id="PS50102">
    <property type="entry name" value="RRM"/>
    <property type="match status" value="1"/>
</dbReference>
<evidence type="ECO:0000313" key="6">
    <source>
        <dbReference type="EMBL" id="KAK5771238.1"/>
    </source>
</evidence>
<dbReference type="InterPro" id="IPR046341">
    <property type="entry name" value="SET_dom_sf"/>
</dbReference>
<proteinExistence type="predicted"/>
<dbReference type="Pfam" id="PF00076">
    <property type="entry name" value="RRM_1"/>
    <property type="match status" value="1"/>
</dbReference>
<dbReference type="PROSITE" id="PS50177">
    <property type="entry name" value="NTF2_DOMAIN"/>
    <property type="match status" value="1"/>
</dbReference>
<dbReference type="SMART" id="SM00360">
    <property type="entry name" value="RRM"/>
    <property type="match status" value="1"/>
</dbReference>
<feature type="compositionally biased region" description="Polar residues" evidence="3">
    <location>
        <begin position="522"/>
        <end position="537"/>
    </location>
</feature>
<dbReference type="InterPro" id="IPR032710">
    <property type="entry name" value="NTF2-like_dom_sf"/>
</dbReference>
<dbReference type="InterPro" id="IPR035979">
    <property type="entry name" value="RBD_domain_sf"/>
</dbReference>
<evidence type="ECO:0000313" key="7">
    <source>
        <dbReference type="Proteomes" id="UP001358586"/>
    </source>
</evidence>
<dbReference type="InterPro" id="IPR011990">
    <property type="entry name" value="TPR-like_helical_dom_sf"/>
</dbReference>
<feature type="compositionally biased region" description="Basic and acidic residues" evidence="3">
    <location>
        <begin position="505"/>
        <end position="515"/>
    </location>
</feature>